<gene>
    <name evidence="2" type="ORF">JJB97_10420</name>
</gene>
<organism evidence="2 3">
    <name type="scientific">Tenebrionibacter intestinalis</name>
    <dbReference type="NCBI Taxonomy" id="2799638"/>
    <lineage>
        <taxon>Bacteria</taxon>
        <taxon>Pseudomonadati</taxon>
        <taxon>Pseudomonadota</taxon>
        <taxon>Gammaproteobacteria</taxon>
        <taxon>Enterobacterales</taxon>
        <taxon>Enterobacteriaceae</taxon>
        <taxon>Tenebrionibacter/Tenebrionicola group</taxon>
        <taxon>Tenebrionibacter</taxon>
    </lineage>
</organism>
<accession>A0A8K0V7N2</accession>
<feature type="transmembrane region" description="Helical" evidence="1">
    <location>
        <begin position="74"/>
        <end position="96"/>
    </location>
</feature>
<evidence type="ECO:0000313" key="3">
    <source>
        <dbReference type="Proteomes" id="UP000659047"/>
    </source>
</evidence>
<proteinExistence type="predicted"/>
<keyword evidence="1" id="KW-0812">Transmembrane</keyword>
<feature type="transmembrane region" description="Helical" evidence="1">
    <location>
        <begin position="12"/>
        <end position="32"/>
    </location>
</feature>
<sequence length="100" mass="10849">MAQNSAKGPLITLAAALASSFYCIGPLLYLLFGLSAAGLTNLPALAWLQMPLIALAAGMMAREFWRIYLSPRPLCLNAISLRMLRALYWLALPLIITLAT</sequence>
<name>A0A8K0V7N2_9ENTR</name>
<dbReference type="EMBL" id="JAEPBH010000024">
    <property type="protein sequence ID" value="MBK4715737.1"/>
    <property type="molecule type" value="Genomic_DNA"/>
</dbReference>
<keyword evidence="1" id="KW-0472">Membrane</keyword>
<evidence type="ECO:0000256" key="1">
    <source>
        <dbReference type="SAM" id="Phobius"/>
    </source>
</evidence>
<reference evidence="2" key="1">
    <citation type="submission" date="2021-01" db="EMBL/GenBank/DDBJ databases">
        <title>Intestinitalea alba gen. nov., sp. nov., a novel genus of the family Enterobacteriaceae, isolated from the gut of the plastic-eating mealworm Tenebrio molitor L.</title>
        <authorList>
            <person name="Yang Y."/>
        </authorList>
    </citation>
    <scope>NUCLEOTIDE SEQUENCE</scope>
    <source>
        <strain evidence="2">BIT-L3</strain>
    </source>
</reference>
<keyword evidence="3" id="KW-1185">Reference proteome</keyword>
<keyword evidence="1" id="KW-1133">Transmembrane helix</keyword>
<dbReference type="Proteomes" id="UP000659047">
    <property type="component" value="Unassembled WGS sequence"/>
</dbReference>
<protein>
    <recommendedName>
        <fullName evidence="4">Mercuric transport protein MerT</fullName>
    </recommendedName>
</protein>
<evidence type="ECO:0008006" key="4">
    <source>
        <dbReference type="Google" id="ProtNLM"/>
    </source>
</evidence>
<feature type="transmembrane region" description="Helical" evidence="1">
    <location>
        <begin position="44"/>
        <end position="62"/>
    </location>
</feature>
<dbReference type="AlphaFoldDB" id="A0A8K0V7N2"/>
<comment type="caution">
    <text evidence="2">The sequence shown here is derived from an EMBL/GenBank/DDBJ whole genome shotgun (WGS) entry which is preliminary data.</text>
</comment>
<evidence type="ECO:0000313" key="2">
    <source>
        <dbReference type="EMBL" id="MBK4715737.1"/>
    </source>
</evidence>